<reference evidence="4 5" key="1">
    <citation type="submission" date="2020-03" db="EMBL/GenBank/DDBJ databases">
        <title>Two novel Motilibacter sp.</title>
        <authorList>
            <person name="Liu S."/>
        </authorList>
    </citation>
    <scope>NUCLEOTIDE SEQUENCE [LARGE SCALE GENOMIC DNA]</scope>
    <source>
        <strain evidence="4 5">E257</strain>
    </source>
</reference>
<accession>A0ABX0GUH4</accession>
<dbReference type="RefSeq" id="WP_166280693.1">
    <property type="nucleotide sequence ID" value="NZ_JAANNP010000003.1"/>
</dbReference>
<feature type="compositionally biased region" description="Low complexity" evidence="1">
    <location>
        <begin position="33"/>
        <end position="42"/>
    </location>
</feature>
<evidence type="ECO:0000313" key="5">
    <source>
        <dbReference type="Proteomes" id="UP000800981"/>
    </source>
</evidence>
<evidence type="ECO:0000259" key="3">
    <source>
        <dbReference type="Pfam" id="PF00350"/>
    </source>
</evidence>
<dbReference type="InterPro" id="IPR027417">
    <property type="entry name" value="P-loop_NTPase"/>
</dbReference>
<feature type="transmembrane region" description="Helical" evidence="2">
    <location>
        <begin position="593"/>
        <end position="621"/>
    </location>
</feature>
<feature type="domain" description="Dynamin N-terminal" evidence="3">
    <location>
        <begin position="157"/>
        <end position="336"/>
    </location>
</feature>
<dbReference type="InterPro" id="IPR045063">
    <property type="entry name" value="Dynamin_N"/>
</dbReference>
<keyword evidence="2" id="KW-0472">Membrane</keyword>
<dbReference type="EMBL" id="JAANNP010000003">
    <property type="protein sequence ID" value="NHC13791.1"/>
    <property type="molecule type" value="Genomic_DNA"/>
</dbReference>
<dbReference type="Gene3D" id="3.40.50.300">
    <property type="entry name" value="P-loop containing nucleotide triphosphate hydrolases"/>
    <property type="match status" value="1"/>
</dbReference>
<dbReference type="Pfam" id="PF00350">
    <property type="entry name" value="Dynamin_N"/>
    <property type="match status" value="1"/>
</dbReference>
<sequence>MIVCDACGTRNADGATFCSNCDSYLAWAEASPQQASAPAGGAHEPVRSLREPAPPPATAAREEPATVSAPADPASFPAPADPAPVPAAQAAGPPHPPAAQPARAGGERADSVEPEAVQRQRRRLQALAYLADAQGNTDLVEPLRVAQERLARPAFGVVIVGEFNKGKSTLVNALLKTDVCPVDVDVATAAPTIVRCGQSPHAVVHVPEQWPPVRRGDDGRPVDPAVEHAEEDRLRAVPIPLDELARHVTLGVHDGRPIRSIEVTLNRALLRTGLFFVDTPGVGLESAHAQLALGTLAMAEGVLFVTDAAQEMTEPELRFLETVCSRSSTVMCVVTKADLYPEWRRIVDLNRKRVAEAGLDVRVVGVSSFLRLRAAARRDAGLNAESGYPAVLEFLRTAVLERAGAALAAGVEAEVGFVLDQLRIQLAAEQSVLEVPTRAADVVHRLSADAARTKNLHDPTAGWQRALADGIEDLIANVLHDLQNRLRQLSRNAVAVLDNGDPMEMWTEFDPWLRRQVAAEAVANADYLAERTAELTRRVADSFGLAAGVESTFPVAAPLPALEKIEMSYEPGSRRARRNALLINTARNSYSGMLMFGTAGALIGLPIVAPVAAAVGLGVLGRWALREERQRQLAQRRQEAKAKATMYVDEALFVLSKDCRDALRRAQRELREEFNRRAAILHASSSTALTQAQRAMTLESSDRDRRKAEVAAGLGQLESLDRSMPAIPAQGADRRER</sequence>
<dbReference type="SUPFAM" id="SSF52540">
    <property type="entry name" value="P-loop containing nucleoside triphosphate hydrolases"/>
    <property type="match status" value="1"/>
</dbReference>
<feature type="compositionally biased region" description="Basic and acidic residues" evidence="1">
    <location>
        <begin position="700"/>
        <end position="709"/>
    </location>
</feature>
<keyword evidence="5" id="KW-1185">Reference proteome</keyword>
<evidence type="ECO:0000313" key="4">
    <source>
        <dbReference type="EMBL" id="NHC13791.1"/>
    </source>
</evidence>
<protein>
    <recommendedName>
        <fullName evidence="3">Dynamin N-terminal domain-containing protein</fullName>
    </recommendedName>
</protein>
<evidence type="ECO:0000256" key="2">
    <source>
        <dbReference type="SAM" id="Phobius"/>
    </source>
</evidence>
<dbReference type="Proteomes" id="UP000800981">
    <property type="component" value="Unassembled WGS sequence"/>
</dbReference>
<feature type="region of interest" description="Disordered" evidence="1">
    <location>
        <begin position="33"/>
        <end position="113"/>
    </location>
</feature>
<proteinExistence type="predicted"/>
<dbReference type="PANTHER" id="PTHR43681:SF1">
    <property type="entry name" value="SARCALUMENIN"/>
    <property type="match status" value="1"/>
</dbReference>
<dbReference type="PANTHER" id="PTHR43681">
    <property type="entry name" value="TRANSMEMBRANE GTPASE FZO"/>
    <property type="match status" value="1"/>
</dbReference>
<keyword evidence="2" id="KW-0812">Transmembrane</keyword>
<evidence type="ECO:0000256" key="1">
    <source>
        <dbReference type="SAM" id="MobiDB-lite"/>
    </source>
</evidence>
<keyword evidence="2" id="KW-1133">Transmembrane helix</keyword>
<comment type="caution">
    <text evidence="4">The sequence shown here is derived from an EMBL/GenBank/DDBJ whole genome shotgun (WGS) entry which is preliminary data.</text>
</comment>
<feature type="region of interest" description="Disordered" evidence="1">
    <location>
        <begin position="697"/>
        <end position="737"/>
    </location>
</feature>
<name>A0ABX0GUH4_9ACTN</name>
<feature type="compositionally biased region" description="Low complexity" evidence="1">
    <location>
        <begin position="65"/>
        <end position="78"/>
    </location>
</feature>
<organism evidence="4 5">
    <name type="scientific">Motilibacter deserti</name>
    <dbReference type="NCBI Taxonomy" id="2714956"/>
    <lineage>
        <taxon>Bacteria</taxon>
        <taxon>Bacillati</taxon>
        <taxon>Actinomycetota</taxon>
        <taxon>Actinomycetes</taxon>
        <taxon>Motilibacterales</taxon>
        <taxon>Motilibacteraceae</taxon>
        <taxon>Motilibacter</taxon>
    </lineage>
</organism>
<gene>
    <name evidence="4" type="ORF">G9H71_08355</name>
</gene>
<dbReference type="InterPro" id="IPR051943">
    <property type="entry name" value="TRAFAC_Dynamin-like_GTPase"/>
</dbReference>